<accession>F2AZ12</accession>
<protein>
    <submittedName>
        <fullName evidence="1">Repeat-containing protein</fullName>
    </submittedName>
</protein>
<dbReference type="Gene3D" id="1.25.40.10">
    <property type="entry name" value="Tetratricopeptide repeat domain"/>
    <property type="match status" value="1"/>
</dbReference>
<dbReference type="SUPFAM" id="SSF48452">
    <property type="entry name" value="TPR-like"/>
    <property type="match status" value="1"/>
</dbReference>
<dbReference type="Pfam" id="PF14559">
    <property type="entry name" value="TPR_19"/>
    <property type="match status" value="1"/>
</dbReference>
<dbReference type="AlphaFoldDB" id="F2AZ12"/>
<dbReference type="InterPro" id="IPR011990">
    <property type="entry name" value="TPR-like_helical_dom_sf"/>
</dbReference>
<organism evidence="1 2">
    <name type="scientific">Rhodopirellula baltica WH47</name>
    <dbReference type="NCBI Taxonomy" id="991778"/>
    <lineage>
        <taxon>Bacteria</taxon>
        <taxon>Pseudomonadati</taxon>
        <taxon>Planctomycetota</taxon>
        <taxon>Planctomycetia</taxon>
        <taxon>Pirellulales</taxon>
        <taxon>Pirellulaceae</taxon>
        <taxon>Rhodopirellula</taxon>
    </lineage>
</organism>
<dbReference type="RefSeq" id="WP_007328869.1">
    <property type="nucleotide sequence ID" value="NZ_AFAR01000253.1"/>
</dbReference>
<gene>
    <name evidence="1" type="ORF">RBWH47_04934</name>
</gene>
<reference evidence="1 2" key="1">
    <citation type="journal article" date="2013" name="Mar. Genomics">
        <title>Expression of sulfatases in Rhodopirellula baltica and the diversity of sulfatases in the genus Rhodopirellula.</title>
        <authorList>
            <person name="Wegner C.E."/>
            <person name="Richter-Heitmann T."/>
            <person name="Klindworth A."/>
            <person name="Klockow C."/>
            <person name="Richter M."/>
            <person name="Achstetter T."/>
            <person name="Glockner F.O."/>
            <person name="Harder J."/>
        </authorList>
    </citation>
    <scope>NUCLEOTIDE SEQUENCE [LARGE SCALE GENOMIC DNA]</scope>
    <source>
        <strain evidence="1 2">WH47</strain>
    </source>
</reference>
<comment type="caution">
    <text evidence="1">The sequence shown here is derived from an EMBL/GenBank/DDBJ whole genome shotgun (WGS) entry which is preliminary data.</text>
</comment>
<dbReference type="EMBL" id="AFAR01000253">
    <property type="protein sequence ID" value="EGF25098.1"/>
    <property type="molecule type" value="Genomic_DNA"/>
</dbReference>
<evidence type="ECO:0000313" key="2">
    <source>
        <dbReference type="Proteomes" id="UP000006222"/>
    </source>
</evidence>
<evidence type="ECO:0000313" key="1">
    <source>
        <dbReference type="EMBL" id="EGF25098.1"/>
    </source>
</evidence>
<proteinExistence type="predicted"/>
<dbReference type="Proteomes" id="UP000006222">
    <property type="component" value="Unassembled WGS sequence"/>
</dbReference>
<sequence length="156" mass="17236">MNLHDDDGLGENLACVICDDGLFGAPESAAVAAVVCPFQSTERWSFMSRREKIEAMLADDPTDTFLRYSLAMEYRSEGDHETSLVKLRDLFADDPPYVPAFFMAAQQLVDLGRIDEARAILRDGIEQARTQNDSHAAAEMSELLSSIGMLGEDDDL</sequence>
<dbReference type="PATRIC" id="fig|991778.3.peg.5256"/>
<name>F2AZ12_RHOBT</name>